<evidence type="ECO:0000256" key="5">
    <source>
        <dbReference type="SAM" id="Coils"/>
    </source>
</evidence>
<dbReference type="GO" id="GO:0005509">
    <property type="term" value="F:calcium ion binding"/>
    <property type="evidence" value="ECO:0007669"/>
    <property type="project" value="InterPro"/>
</dbReference>
<dbReference type="Proteomes" id="UP000504632">
    <property type="component" value="Chromosome 1"/>
</dbReference>
<dbReference type="InterPro" id="IPR005225">
    <property type="entry name" value="Small_GTP-bd"/>
</dbReference>
<feature type="coiled-coil region" evidence="5">
    <location>
        <begin position="193"/>
        <end position="374"/>
    </location>
</feature>
<proteinExistence type="predicted"/>
<dbReference type="PROSITE" id="PS51417">
    <property type="entry name" value="ARF"/>
    <property type="match status" value="1"/>
</dbReference>
<dbReference type="CDD" id="cd00154">
    <property type="entry name" value="Rab"/>
    <property type="match status" value="1"/>
</dbReference>
<feature type="region of interest" description="Disordered" evidence="6">
    <location>
        <begin position="374"/>
        <end position="484"/>
    </location>
</feature>
<dbReference type="InterPro" id="IPR011992">
    <property type="entry name" value="EF-hand-dom_pair"/>
</dbReference>
<keyword evidence="5" id="KW-0175">Coiled coil</keyword>
<dbReference type="SMART" id="SM00054">
    <property type="entry name" value="EFh"/>
    <property type="match status" value="2"/>
</dbReference>
<dbReference type="CTD" id="564347"/>
<dbReference type="SMART" id="SM00173">
    <property type="entry name" value="RAS"/>
    <property type="match status" value="1"/>
</dbReference>
<dbReference type="PROSITE" id="PS00018">
    <property type="entry name" value="EF_HAND_1"/>
    <property type="match status" value="1"/>
</dbReference>
<feature type="domain" description="EF-hand" evidence="7">
    <location>
        <begin position="76"/>
        <end position="111"/>
    </location>
</feature>
<keyword evidence="8" id="KW-1185">Reference proteome</keyword>
<dbReference type="GeneID" id="115830014"/>
<dbReference type="PANTHER" id="PTHR47977">
    <property type="entry name" value="RAS-RELATED PROTEIN RAB"/>
    <property type="match status" value="1"/>
</dbReference>
<evidence type="ECO:0000256" key="6">
    <source>
        <dbReference type="SAM" id="MobiDB-lite"/>
    </source>
</evidence>
<keyword evidence="3" id="KW-0106">Calcium</keyword>
<dbReference type="InterPro" id="IPR018247">
    <property type="entry name" value="EF_Hand_1_Ca_BS"/>
</dbReference>
<dbReference type="Pfam" id="PF00071">
    <property type="entry name" value="Ras"/>
    <property type="match status" value="1"/>
</dbReference>
<feature type="region of interest" description="Disordered" evidence="6">
    <location>
        <begin position="537"/>
        <end position="588"/>
    </location>
</feature>
<dbReference type="PROSITE" id="PS50222">
    <property type="entry name" value="EF_HAND_2"/>
    <property type="match status" value="1"/>
</dbReference>
<evidence type="ECO:0000256" key="4">
    <source>
        <dbReference type="ARBA" id="ARBA00023134"/>
    </source>
</evidence>
<dbReference type="NCBIfam" id="TIGR00231">
    <property type="entry name" value="small_GTP"/>
    <property type="match status" value="1"/>
</dbReference>
<dbReference type="SMART" id="SM00175">
    <property type="entry name" value="RAB"/>
    <property type="match status" value="1"/>
</dbReference>
<dbReference type="OrthoDB" id="9837699at2759"/>
<evidence type="ECO:0000256" key="2">
    <source>
        <dbReference type="ARBA" id="ARBA00022741"/>
    </source>
</evidence>
<organism evidence="8 9">
    <name type="scientific">Chanos chanos</name>
    <name type="common">Milkfish</name>
    <name type="synonym">Mugil chanos</name>
    <dbReference type="NCBI Taxonomy" id="29144"/>
    <lineage>
        <taxon>Eukaryota</taxon>
        <taxon>Metazoa</taxon>
        <taxon>Chordata</taxon>
        <taxon>Craniata</taxon>
        <taxon>Vertebrata</taxon>
        <taxon>Euteleostomi</taxon>
        <taxon>Actinopterygii</taxon>
        <taxon>Neopterygii</taxon>
        <taxon>Teleostei</taxon>
        <taxon>Ostariophysi</taxon>
        <taxon>Gonorynchiformes</taxon>
        <taxon>Chanidae</taxon>
        <taxon>Chanos</taxon>
    </lineage>
</organism>
<dbReference type="SMART" id="SM00177">
    <property type="entry name" value="ARF"/>
    <property type="match status" value="1"/>
</dbReference>
<dbReference type="PRINTS" id="PR00449">
    <property type="entry name" value="RASTRNSFRMNG"/>
</dbReference>
<keyword evidence="2" id="KW-0547">Nucleotide-binding</keyword>
<dbReference type="GO" id="GO:0005525">
    <property type="term" value="F:GTP binding"/>
    <property type="evidence" value="ECO:0007669"/>
    <property type="project" value="UniProtKB-KW"/>
</dbReference>
<evidence type="ECO:0000313" key="9">
    <source>
        <dbReference type="RefSeq" id="XP_030649971.1"/>
    </source>
</evidence>
<dbReference type="SUPFAM" id="SSF52540">
    <property type="entry name" value="P-loop containing nucleoside triphosphate hydrolases"/>
    <property type="match status" value="1"/>
</dbReference>
<sequence>MAEFTHVRATRVHCTGSDKGEEGIAQAKQSHERRGSDWGGIAMLDKTEEFFQICDSERKGYITRTDMRRLHTELPLSEEELENVFDSLDSDNNGFLTRGEFSSGFSDFLHGRRVSKTDESVAALSPKVLEALYESQWDEELTGNEDEEERHFSMLMESLGASNVFEDPGEVRCLWAQLRKDEPHLLSNFEEFLARVTYQIKEAQQERREMESALQRKVARHDSEIRRLYEEMELQIKNEKDQLILKDSERLQLHSQDLQQQLRSKEQDLEQLFQKQRKLERQCRELHTEHQESRVENVKLKLTNEELSRELEHTCRELSLAQEQLAVLQEQASRLQQEREMEMYRITEGLQREKQSLMRQLDLLREMNKHLRDEKDISSLKAKNSMKNSTRKPRLSSSSSSLKRFDRKVSTCSEGDVEEVTQGSGRKSTVLPNGYAPYATSGGDGKAEVEDHAKRKGQGDRGKKPHDALTQAVEDVDPEDAPPVGWPLRRVISIEEDHLPHLLQGEPQPLLHQLSEEEEVDIGGTDLEMSSLFPSNVSLASTTGESSPPPSRGKTPPSRTSKVKSNTPTTARGQPVGKETRRMGPVEGAVTSPDRLFKVVLVGNSSVGKTALLRRFCDGRFHSSTSATVGIDYSVRTLNLGDSHVALQLWDTAGQERYRSITKQYFRKADGVVIIYDVTMQDSFRSVRPWLTNIHEAVEDAIPIMLLGNKADKENEREVQAKEGERLAEETQLLFYECSAYTGYNVLEAMTHLARVLKEQEDREREKTVVLEDAQLRKKPCCK</sequence>
<evidence type="ECO:0000259" key="7">
    <source>
        <dbReference type="PROSITE" id="PS50222"/>
    </source>
</evidence>
<dbReference type="AlphaFoldDB" id="A0A6J2X0S4"/>
<keyword evidence="1" id="KW-0479">Metal-binding</keyword>
<keyword evidence="4" id="KW-0342">GTP-binding</keyword>
<feature type="compositionally biased region" description="Polar residues" evidence="6">
    <location>
        <begin position="557"/>
        <end position="572"/>
    </location>
</feature>
<reference evidence="9" key="1">
    <citation type="submission" date="2025-08" db="UniProtKB">
        <authorList>
            <consortium name="RefSeq"/>
        </authorList>
    </citation>
    <scope>IDENTIFICATION</scope>
</reference>
<dbReference type="Pfam" id="PF13499">
    <property type="entry name" value="EF-hand_7"/>
    <property type="match status" value="1"/>
</dbReference>
<dbReference type="PROSITE" id="PS51420">
    <property type="entry name" value="RHO"/>
    <property type="match status" value="1"/>
</dbReference>
<dbReference type="InterPro" id="IPR002048">
    <property type="entry name" value="EF_hand_dom"/>
</dbReference>
<feature type="compositionally biased region" description="Polar residues" evidence="6">
    <location>
        <begin position="537"/>
        <end position="546"/>
    </location>
</feature>
<dbReference type="GO" id="GO:0003924">
    <property type="term" value="F:GTPase activity"/>
    <property type="evidence" value="ECO:0007669"/>
    <property type="project" value="InterPro"/>
</dbReference>
<dbReference type="InterPro" id="IPR050227">
    <property type="entry name" value="Rab"/>
</dbReference>
<dbReference type="PROSITE" id="PS51421">
    <property type="entry name" value="RAS"/>
    <property type="match status" value="1"/>
</dbReference>
<dbReference type="SMART" id="SM00174">
    <property type="entry name" value="RHO"/>
    <property type="match status" value="1"/>
</dbReference>
<feature type="compositionally biased region" description="Basic and acidic residues" evidence="6">
    <location>
        <begin position="445"/>
        <end position="467"/>
    </location>
</feature>
<dbReference type="InParanoid" id="A0A6J2X0S4"/>
<gene>
    <name evidence="9" type="primary">cracr2ab</name>
</gene>
<dbReference type="Gene3D" id="3.40.50.300">
    <property type="entry name" value="P-loop containing nucleotide triphosphate hydrolases"/>
    <property type="match status" value="1"/>
</dbReference>
<dbReference type="InterPro" id="IPR027417">
    <property type="entry name" value="P-loop_NTPase"/>
</dbReference>
<accession>A0A6J2X0S4</accession>
<dbReference type="SUPFAM" id="SSF47473">
    <property type="entry name" value="EF-hand"/>
    <property type="match status" value="1"/>
</dbReference>
<dbReference type="InterPro" id="IPR001806">
    <property type="entry name" value="Small_GTPase"/>
</dbReference>
<evidence type="ECO:0000313" key="8">
    <source>
        <dbReference type="Proteomes" id="UP000504632"/>
    </source>
</evidence>
<name>A0A6J2X0S4_CHACN</name>
<dbReference type="RefSeq" id="XP_030649971.1">
    <property type="nucleotide sequence ID" value="XM_030794111.1"/>
</dbReference>
<dbReference type="PROSITE" id="PS51419">
    <property type="entry name" value="RAB"/>
    <property type="match status" value="1"/>
</dbReference>
<evidence type="ECO:0000256" key="1">
    <source>
        <dbReference type="ARBA" id="ARBA00022723"/>
    </source>
</evidence>
<dbReference type="FunFam" id="3.40.50.300:FF:001822">
    <property type="entry name" value="RAB family"/>
    <property type="match status" value="1"/>
</dbReference>
<dbReference type="SMART" id="SM00176">
    <property type="entry name" value="RAN"/>
    <property type="match status" value="1"/>
</dbReference>
<protein>
    <submittedName>
        <fullName evidence="9">Ras and EF-hand domain-containing protein homolog</fullName>
    </submittedName>
</protein>
<evidence type="ECO:0000256" key="3">
    <source>
        <dbReference type="ARBA" id="ARBA00022837"/>
    </source>
</evidence>
<dbReference type="Gene3D" id="1.10.238.10">
    <property type="entry name" value="EF-hand"/>
    <property type="match status" value="1"/>
</dbReference>
<feature type="compositionally biased region" description="Polar residues" evidence="6">
    <location>
        <begin position="421"/>
        <end position="431"/>
    </location>
</feature>